<dbReference type="OrthoDB" id="3971593at2759"/>
<comment type="function">
    <text evidence="11">Binds to G-rich structures in 28S rRNA and in mRNAs. Plays a regulatory role in the translation apparatus; inhibits cell-free translation of mRNAs.</text>
</comment>
<dbReference type="Pfam" id="PF00327">
    <property type="entry name" value="Ribosomal_L30"/>
    <property type="match status" value="1"/>
</dbReference>
<gene>
    <name evidence="14" type="ORF">MENT_LOCUS48930</name>
</gene>
<dbReference type="SMART" id="SM01085">
    <property type="entry name" value="CK_II_beta"/>
    <property type="match status" value="1"/>
</dbReference>
<evidence type="ECO:0000256" key="2">
    <source>
        <dbReference type="ARBA" id="ARBA00007594"/>
    </source>
</evidence>
<keyword evidence="6" id="KW-0689">Ribosomal protein</keyword>
<evidence type="ECO:0000256" key="3">
    <source>
        <dbReference type="ARBA" id="ARBA00017775"/>
    </source>
</evidence>
<keyword evidence="5" id="KW-0879">Wnt signaling pathway</keyword>
<dbReference type="InterPro" id="IPR035991">
    <property type="entry name" value="Casein_kinase_II_beta-like"/>
</dbReference>
<dbReference type="Pfam" id="PF01214">
    <property type="entry name" value="CK_II_beta"/>
    <property type="match status" value="1"/>
</dbReference>
<dbReference type="NCBIfam" id="TIGR01310">
    <property type="entry name" value="uL30_euk"/>
    <property type="match status" value="1"/>
</dbReference>
<evidence type="ECO:0000256" key="4">
    <source>
        <dbReference type="ARBA" id="ARBA00022553"/>
    </source>
</evidence>
<dbReference type="PROSITE" id="PS00634">
    <property type="entry name" value="RIBOSOMAL_L30"/>
    <property type="match status" value="1"/>
</dbReference>
<dbReference type="PROSITE" id="PS51037">
    <property type="entry name" value="YEATS"/>
    <property type="match status" value="1"/>
</dbReference>
<evidence type="ECO:0000256" key="6">
    <source>
        <dbReference type="ARBA" id="ARBA00022980"/>
    </source>
</evidence>
<dbReference type="PRINTS" id="PR00472">
    <property type="entry name" value="CASNKINASEII"/>
</dbReference>
<comment type="subcellular location">
    <subcellularLocation>
        <location evidence="12">Nucleus</location>
    </subcellularLocation>
</comment>
<comment type="similarity">
    <text evidence="1">Belongs to the casein kinase 2 subunit beta family.</text>
</comment>
<dbReference type="InterPro" id="IPR038704">
    <property type="entry name" value="YEAST_sf"/>
</dbReference>
<dbReference type="InterPro" id="IPR039699">
    <property type="entry name" value="Ribosomal_uL30"/>
</dbReference>
<dbReference type="EMBL" id="CAJEWN010001247">
    <property type="protein sequence ID" value="CAD2195817.1"/>
    <property type="molecule type" value="Genomic_DNA"/>
</dbReference>
<dbReference type="FunFam" id="3.30.1390.20:FF:000002">
    <property type="entry name" value="60S ribosomal protein L7"/>
    <property type="match status" value="1"/>
</dbReference>
<sequence length="750" mass="87689">MASTSTNSGGVVYTERVRNKRVIKPLIYGNYAVIFPQKNSKGHTHKWTIFIRPYDRDEDLSIYIRKVQFRLHESYPNNVRIVEKAPFELSETGWGEFDIQIKLYFTDVNEKPVTMFHYLRLHQPLIELKNGQKMVLKELYDEIIFNEPTEPMYRALMKHPNHKKDSRYTGDTFSAQSYGYFRTPKDFEIERQELRNKLEAENRQIIAEIEDMKRTLKDGCELLERYRKMLNESEEKGGDALIDSLLVDNDGTRRSCRWCLRLFLKRRKVRAAQRASLLKNKLENIKKAKVKTQVIFKRAEQYLIAYRRKQKQELQLKRQAKKAGNFYVPDEPKLAFVVRIKGINKIHPRPRKVLQLFRLRQINNGVFIKLNKATIQMLRIADPYIAWGYPSQKIIRQLIYKRGYVKVKGQRMPLTDNNIVEENLGKQDIICVEDMINQIWTVGPHFKQVTNFLWPFKLSNPLGGFNKKSNHFVEGGDYGNREDQINKLLEHLNFELRTNSRMSSSEEVSWISWFCTLRGNEFFCEVEEEYIQDRFNLTGLAEQVPHFRQALDMILDLEPDEDYEEGQSDLVEQAAEMLYGLIHSRYVLTNRGIQLMQAKWKNEEFGTCPRVYCENQPVLPIGLSDVLGECMVRIYCPRCCDVYLPRSSKHQHTEGAYFGTGFPHMFFFVHPELRPKRPAKQYVPRLYGFKISPLAYQIQYHHATAAAQNSQQTGGGGNSAIASPAGAQLHQHLLNNGGLVRQTNLVENYE</sequence>
<keyword evidence="8" id="KW-0687">Ribonucleoprotein</keyword>
<evidence type="ECO:0000256" key="5">
    <source>
        <dbReference type="ARBA" id="ARBA00022687"/>
    </source>
</evidence>
<dbReference type="PANTHER" id="PTHR11524">
    <property type="entry name" value="60S RIBOSOMAL PROTEIN L7"/>
    <property type="match status" value="1"/>
</dbReference>
<dbReference type="InterPro" id="IPR055129">
    <property type="entry name" value="YEATS_dom"/>
</dbReference>
<dbReference type="GO" id="GO:0005956">
    <property type="term" value="C:protein kinase CK2 complex"/>
    <property type="evidence" value="ECO:0007669"/>
    <property type="project" value="InterPro"/>
</dbReference>
<dbReference type="InterPro" id="IPR012988">
    <property type="entry name" value="Ribosomal_uL30_N_euk"/>
</dbReference>
<dbReference type="GO" id="GO:0003723">
    <property type="term" value="F:RNA binding"/>
    <property type="evidence" value="ECO:0007669"/>
    <property type="project" value="InterPro"/>
</dbReference>
<dbReference type="InterPro" id="IPR018038">
    <property type="entry name" value="Ribosomal_uL30_CS"/>
</dbReference>
<comment type="caution">
    <text evidence="14">The sequence shown here is derived from an EMBL/GenBank/DDBJ whole genome shotgun (WGS) entry which is preliminary data.</text>
</comment>
<evidence type="ECO:0000256" key="12">
    <source>
        <dbReference type="PROSITE-ProRule" id="PRU00376"/>
    </source>
</evidence>
<dbReference type="InterPro" id="IPR000704">
    <property type="entry name" value="Casein_kinase_II_reg-sub"/>
</dbReference>
<protein>
    <recommendedName>
        <fullName evidence="3">Casein kinase II subunit beta</fullName>
    </recommendedName>
    <alternativeName>
        <fullName evidence="10">60S ribosomal protein L7</fullName>
    </alternativeName>
    <alternativeName>
        <fullName evidence="9">Large ribosomal subunit protein uL30</fullName>
    </alternativeName>
</protein>
<accession>A0A6V7XA04</accession>
<dbReference type="PROSITE" id="PS01101">
    <property type="entry name" value="CK2_BETA"/>
    <property type="match status" value="1"/>
</dbReference>
<reference evidence="14 15" key="1">
    <citation type="submission" date="2020-08" db="EMBL/GenBank/DDBJ databases">
        <authorList>
            <person name="Koutsovoulos G."/>
            <person name="Danchin GJ E."/>
        </authorList>
    </citation>
    <scope>NUCLEOTIDE SEQUENCE [LARGE SCALE GENOMIC DNA]</scope>
</reference>
<dbReference type="Pfam" id="PF03366">
    <property type="entry name" value="YEATS"/>
    <property type="match status" value="1"/>
</dbReference>
<dbReference type="SUPFAM" id="SSF55129">
    <property type="entry name" value="Ribosomal protein L30p/L7e"/>
    <property type="match status" value="1"/>
</dbReference>
<feature type="domain" description="YEATS" evidence="13">
    <location>
        <begin position="16"/>
        <end position="159"/>
    </location>
</feature>
<dbReference type="Gene3D" id="3.30.1390.20">
    <property type="entry name" value="Ribosomal protein L30, ferredoxin-like fold domain"/>
    <property type="match status" value="1"/>
</dbReference>
<evidence type="ECO:0000256" key="9">
    <source>
        <dbReference type="ARBA" id="ARBA00040575"/>
    </source>
</evidence>
<dbReference type="CDD" id="cd01657">
    <property type="entry name" value="Ribosomal_L7_archeal_euk"/>
    <property type="match status" value="1"/>
</dbReference>
<organism evidence="14 15">
    <name type="scientific">Meloidogyne enterolobii</name>
    <name type="common">Root-knot nematode worm</name>
    <name type="synonym">Meloidogyne mayaguensis</name>
    <dbReference type="NCBI Taxonomy" id="390850"/>
    <lineage>
        <taxon>Eukaryota</taxon>
        <taxon>Metazoa</taxon>
        <taxon>Ecdysozoa</taxon>
        <taxon>Nematoda</taxon>
        <taxon>Chromadorea</taxon>
        <taxon>Rhabditida</taxon>
        <taxon>Tylenchina</taxon>
        <taxon>Tylenchomorpha</taxon>
        <taxon>Tylenchoidea</taxon>
        <taxon>Meloidogynidae</taxon>
        <taxon>Meloidogyninae</taxon>
        <taxon>Meloidogyne</taxon>
    </lineage>
</organism>
<dbReference type="Proteomes" id="UP000580250">
    <property type="component" value="Unassembled WGS sequence"/>
</dbReference>
<dbReference type="Gene3D" id="1.10.1820.10">
    <property type="entry name" value="protein kinase ck2 holoenzyme, chain C, domain 1"/>
    <property type="match status" value="1"/>
</dbReference>
<dbReference type="AlphaFoldDB" id="A0A6V7XA04"/>
<evidence type="ECO:0000256" key="1">
    <source>
        <dbReference type="ARBA" id="ARBA00006941"/>
    </source>
</evidence>
<evidence type="ECO:0000256" key="8">
    <source>
        <dbReference type="ARBA" id="ARBA00023274"/>
    </source>
</evidence>
<dbReference type="GO" id="GO:0022625">
    <property type="term" value="C:cytosolic large ribosomal subunit"/>
    <property type="evidence" value="ECO:0007669"/>
    <property type="project" value="TreeGrafter"/>
</dbReference>
<dbReference type="GO" id="GO:0000463">
    <property type="term" value="P:maturation of LSU-rRNA from tricistronic rRNA transcript (SSU-rRNA, 5.8S rRNA, LSU-rRNA)"/>
    <property type="evidence" value="ECO:0007669"/>
    <property type="project" value="TreeGrafter"/>
</dbReference>
<dbReference type="InterPro" id="IPR016149">
    <property type="entry name" value="Casein_kin_II_reg-sub_N"/>
</dbReference>
<dbReference type="CDD" id="cd16909">
    <property type="entry name" value="YEATS_GAS41_like"/>
    <property type="match status" value="1"/>
</dbReference>
<evidence type="ECO:0000259" key="13">
    <source>
        <dbReference type="PROSITE" id="PS51037"/>
    </source>
</evidence>
<dbReference type="Pfam" id="PF08079">
    <property type="entry name" value="Ribosomal_L30_N"/>
    <property type="match status" value="1"/>
</dbReference>
<evidence type="ECO:0000313" key="15">
    <source>
        <dbReference type="Proteomes" id="UP000580250"/>
    </source>
</evidence>
<proteinExistence type="inferred from homology"/>
<name>A0A6V7XA04_MELEN</name>
<dbReference type="GO" id="GO:0005634">
    <property type="term" value="C:nucleus"/>
    <property type="evidence" value="ECO:0007669"/>
    <property type="project" value="UniProtKB-SubCell"/>
</dbReference>
<evidence type="ECO:0000256" key="7">
    <source>
        <dbReference type="ARBA" id="ARBA00023242"/>
    </source>
</evidence>
<comment type="similarity">
    <text evidence="2">Belongs to the universal ribosomal protein uL30 family.</text>
</comment>
<dbReference type="InterPro" id="IPR016082">
    <property type="entry name" value="Ribosomal_uL30_ferredoxin-like"/>
</dbReference>
<dbReference type="FunFam" id="2.20.25.20:FF:000002">
    <property type="entry name" value="Casein kinase II subunit beta"/>
    <property type="match status" value="1"/>
</dbReference>
<evidence type="ECO:0000313" key="14">
    <source>
        <dbReference type="EMBL" id="CAD2195817.1"/>
    </source>
</evidence>
<dbReference type="Gene3D" id="2.20.25.20">
    <property type="match status" value="1"/>
</dbReference>
<dbReference type="FunFam" id="1.10.1820.10:FF:000001">
    <property type="entry name" value="Casein kinase II subunit beta"/>
    <property type="match status" value="1"/>
</dbReference>
<keyword evidence="7 12" id="KW-0539">Nucleus</keyword>
<dbReference type="GO" id="GO:0003735">
    <property type="term" value="F:structural constituent of ribosome"/>
    <property type="evidence" value="ECO:0007669"/>
    <property type="project" value="TreeGrafter"/>
</dbReference>
<evidence type="ECO:0000256" key="10">
    <source>
        <dbReference type="ARBA" id="ARBA00041271"/>
    </source>
</evidence>
<dbReference type="InterPro" id="IPR036919">
    <property type="entry name" value="Ribo_uL30_ferredoxin-like_sf"/>
</dbReference>
<dbReference type="GO" id="GO:0016055">
    <property type="term" value="P:Wnt signaling pathway"/>
    <property type="evidence" value="ECO:0007669"/>
    <property type="project" value="UniProtKB-KW"/>
</dbReference>
<dbReference type="FunFam" id="3.30.1390.20:FF:000003">
    <property type="entry name" value="60S ribosomal protein L7"/>
    <property type="match status" value="1"/>
</dbReference>
<keyword evidence="4" id="KW-0597">Phosphoprotein</keyword>
<dbReference type="InterPro" id="IPR005998">
    <property type="entry name" value="Ribosomal_uL30_euk"/>
</dbReference>
<dbReference type="Gene3D" id="2.60.40.1970">
    <property type="entry name" value="YEATS domain"/>
    <property type="match status" value="1"/>
</dbReference>
<evidence type="ECO:0000256" key="11">
    <source>
        <dbReference type="ARBA" id="ARBA00055388"/>
    </source>
</evidence>
<dbReference type="GO" id="GO:0019887">
    <property type="term" value="F:protein kinase regulator activity"/>
    <property type="evidence" value="ECO:0007669"/>
    <property type="project" value="InterPro"/>
</dbReference>
<dbReference type="InterPro" id="IPR035808">
    <property type="entry name" value="Ribosomal_uL30_euk_arc"/>
</dbReference>
<dbReference type="PANTHER" id="PTHR11524:SF16">
    <property type="entry name" value="LARGE RIBOSOMAL SUBUNIT PROTEIN UL30"/>
    <property type="match status" value="1"/>
</dbReference>
<dbReference type="SUPFAM" id="SSF57798">
    <property type="entry name" value="Casein kinase II beta subunit"/>
    <property type="match status" value="1"/>
</dbReference>